<evidence type="ECO:0000313" key="1">
    <source>
        <dbReference type="EMBL" id="JAD34774.1"/>
    </source>
</evidence>
<reference evidence="1" key="1">
    <citation type="submission" date="2014-09" db="EMBL/GenBank/DDBJ databases">
        <authorList>
            <person name="Magalhaes I.L.F."/>
            <person name="Oliveira U."/>
            <person name="Santos F.R."/>
            <person name="Vidigal T.H.D.A."/>
            <person name="Brescovit A.D."/>
            <person name="Santos A.J."/>
        </authorList>
    </citation>
    <scope>NUCLEOTIDE SEQUENCE</scope>
    <source>
        <tissue evidence="1">Shoot tissue taken approximately 20 cm above the soil surface</tissue>
    </source>
</reference>
<sequence>MAPYGSSNQYLCMLG</sequence>
<protein>
    <submittedName>
        <fullName evidence="1">Uncharacterized protein</fullName>
    </submittedName>
</protein>
<reference evidence="1" key="2">
    <citation type="journal article" date="2015" name="Data Brief">
        <title>Shoot transcriptome of the giant reed, Arundo donax.</title>
        <authorList>
            <person name="Barrero R.A."/>
            <person name="Guerrero F.D."/>
            <person name="Moolhuijzen P."/>
            <person name="Goolsby J.A."/>
            <person name="Tidwell J."/>
            <person name="Bellgard S.E."/>
            <person name="Bellgard M.I."/>
        </authorList>
    </citation>
    <scope>NUCLEOTIDE SEQUENCE</scope>
    <source>
        <tissue evidence="1">Shoot tissue taken approximately 20 cm above the soil surface</tissue>
    </source>
</reference>
<organism evidence="1">
    <name type="scientific">Arundo donax</name>
    <name type="common">Giant reed</name>
    <name type="synonym">Donax arundinaceus</name>
    <dbReference type="NCBI Taxonomy" id="35708"/>
    <lineage>
        <taxon>Eukaryota</taxon>
        <taxon>Viridiplantae</taxon>
        <taxon>Streptophyta</taxon>
        <taxon>Embryophyta</taxon>
        <taxon>Tracheophyta</taxon>
        <taxon>Spermatophyta</taxon>
        <taxon>Magnoliopsida</taxon>
        <taxon>Liliopsida</taxon>
        <taxon>Poales</taxon>
        <taxon>Poaceae</taxon>
        <taxon>PACMAD clade</taxon>
        <taxon>Arundinoideae</taxon>
        <taxon>Arundineae</taxon>
        <taxon>Arundo</taxon>
    </lineage>
</organism>
<proteinExistence type="predicted"/>
<accession>A0A0A8Z5S2</accession>
<dbReference type="EMBL" id="GBRH01263121">
    <property type="protein sequence ID" value="JAD34774.1"/>
    <property type="molecule type" value="Transcribed_RNA"/>
</dbReference>
<name>A0A0A8Z5S2_ARUDO</name>